<keyword evidence="1" id="KW-0812">Transmembrane</keyword>
<keyword evidence="1" id="KW-1133">Transmembrane helix</keyword>
<accession>A0A1H9XXC2</accession>
<gene>
    <name evidence="2" type="ORF">SAMN05216195_12276</name>
</gene>
<evidence type="ECO:0000313" key="2">
    <source>
        <dbReference type="EMBL" id="SES50838.1"/>
    </source>
</evidence>
<dbReference type="Proteomes" id="UP000199028">
    <property type="component" value="Unassembled WGS sequence"/>
</dbReference>
<proteinExistence type="predicted"/>
<reference evidence="3" key="1">
    <citation type="submission" date="2016-10" db="EMBL/GenBank/DDBJ databases">
        <authorList>
            <person name="Varghese N."/>
            <person name="Submissions S."/>
        </authorList>
    </citation>
    <scope>NUCLEOTIDE SEQUENCE [LARGE SCALE GENOMIC DNA]</scope>
    <source>
        <strain evidence="3">CGMCC 4.578</strain>
    </source>
</reference>
<organism evidence="2 3">
    <name type="scientific">Lentzea flaviverrucosa</name>
    <dbReference type="NCBI Taxonomy" id="200379"/>
    <lineage>
        <taxon>Bacteria</taxon>
        <taxon>Bacillati</taxon>
        <taxon>Actinomycetota</taxon>
        <taxon>Actinomycetes</taxon>
        <taxon>Pseudonocardiales</taxon>
        <taxon>Pseudonocardiaceae</taxon>
        <taxon>Lentzea</taxon>
    </lineage>
</organism>
<dbReference type="EMBL" id="FOFT01000022">
    <property type="protein sequence ID" value="SES50838.1"/>
    <property type="molecule type" value="Genomic_DNA"/>
</dbReference>
<evidence type="ECO:0000256" key="1">
    <source>
        <dbReference type="SAM" id="Phobius"/>
    </source>
</evidence>
<keyword evidence="1" id="KW-0472">Membrane</keyword>
<dbReference type="AlphaFoldDB" id="A0A1H9XXC2"/>
<name>A0A1H9XXC2_9PSEU</name>
<keyword evidence="3" id="KW-1185">Reference proteome</keyword>
<feature type="transmembrane region" description="Helical" evidence="1">
    <location>
        <begin position="6"/>
        <end position="23"/>
    </location>
</feature>
<sequence length="29" mass="3182">MSVGQVLTAELLAFALVIAWKFVGSDRRC</sequence>
<protein>
    <submittedName>
        <fullName evidence="2">Uncharacterized protein</fullName>
    </submittedName>
</protein>
<evidence type="ECO:0000313" key="3">
    <source>
        <dbReference type="Proteomes" id="UP000199028"/>
    </source>
</evidence>